<dbReference type="InterPro" id="IPR043128">
    <property type="entry name" value="Rev_trsase/Diguanyl_cyclase"/>
</dbReference>
<dbReference type="InterPro" id="IPR050469">
    <property type="entry name" value="Diguanylate_Cyclase"/>
</dbReference>
<feature type="modified residue" description="4-aspartylphosphate" evidence="6">
    <location>
        <position position="179"/>
    </location>
</feature>
<dbReference type="SUPFAM" id="SSF52172">
    <property type="entry name" value="CheY-like"/>
    <property type="match status" value="2"/>
</dbReference>
<reference evidence="10 11" key="1">
    <citation type="submission" date="2016-10" db="EMBL/GenBank/DDBJ databases">
        <authorList>
            <person name="de Groot N.N."/>
        </authorList>
    </citation>
    <scope>NUCLEOTIDE SEQUENCE [LARGE SCALE GENOMIC DNA]</scope>
    <source>
        <strain evidence="10 11">DSM 18438</strain>
    </source>
</reference>
<keyword evidence="6" id="KW-0597">Phosphoprotein</keyword>
<gene>
    <name evidence="10" type="ORF">SAMN05660443_2637</name>
</gene>
<keyword evidence="3" id="KW-0902">Two-component regulatory system</keyword>
<dbReference type="Proteomes" id="UP000199058">
    <property type="component" value="Unassembled WGS sequence"/>
</dbReference>
<dbReference type="InterPro" id="IPR029787">
    <property type="entry name" value="Nucleotide_cyclase"/>
</dbReference>
<evidence type="ECO:0000259" key="9">
    <source>
        <dbReference type="PROSITE" id="PS50894"/>
    </source>
</evidence>
<dbReference type="Pfam" id="PF00990">
    <property type="entry name" value="GGDEF"/>
    <property type="match status" value="1"/>
</dbReference>
<dbReference type="Gene3D" id="3.30.70.270">
    <property type="match status" value="1"/>
</dbReference>
<dbReference type="SUPFAM" id="SSF47226">
    <property type="entry name" value="Histidine-containing phosphotransfer domain, HPT domain"/>
    <property type="match status" value="1"/>
</dbReference>
<evidence type="ECO:0000256" key="3">
    <source>
        <dbReference type="ARBA" id="ARBA00023012"/>
    </source>
</evidence>
<proteinExistence type="predicted"/>
<dbReference type="GO" id="GO:0052621">
    <property type="term" value="F:diguanylate cyclase activity"/>
    <property type="evidence" value="ECO:0007669"/>
    <property type="project" value="UniProtKB-EC"/>
</dbReference>
<feature type="modified residue" description="Phosphohistidine" evidence="5">
    <location>
        <position position="51"/>
    </location>
</feature>
<feature type="modified residue" description="4-aspartylphosphate" evidence="6">
    <location>
        <position position="306"/>
    </location>
</feature>
<name>A0A1I1J656_9GAMM</name>
<dbReference type="GO" id="GO:1902201">
    <property type="term" value="P:negative regulation of bacterial-type flagellum-dependent cell motility"/>
    <property type="evidence" value="ECO:0007669"/>
    <property type="project" value="TreeGrafter"/>
</dbReference>
<dbReference type="InterPro" id="IPR001789">
    <property type="entry name" value="Sig_transdc_resp-reg_receiver"/>
</dbReference>
<dbReference type="PANTHER" id="PTHR45138">
    <property type="entry name" value="REGULATORY COMPONENTS OF SENSORY TRANSDUCTION SYSTEM"/>
    <property type="match status" value="1"/>
</dbReference>
<organism evidence="10 11">
    <name type="scientific">Marinospirillum celere</name>
    <dbReference type="NCBI Taxonomy" id="1122252"/>
    <lineage>
        <taxon>Bacteria</taxon>
        <taxon>Pseudomonadati</taxon>
        <taxon>Pseudomonadota</taxon>
        <taxon>Gammaproteobacteria</taxon>
        <taxon>Oceanospirillales</taxon>
        <taxon>Oceanospirillaceae</taxon>
        <taxon>Marinospirillum</taxon>
    </lineage>
</organism>
<dbReference type="PROSITE" id="PS50894">
    <property type="entry name" value="HPT"/>
    <property type="match status" value="1"/>
</dbReference>
<dbReference type="GO" id="GO:0043709">
    <property type="term" value="P:cell adhesion involved in single-species biofilm formation"/>
    <property type="evidence" value="ECO:0007669"/>
    <property type="project" value="TreeGrafter"/>
</dbReference>
<dbReference type="Pfam" id="PF01627">
    <property type="entry name" value="Hpt"/>
    <property type="match status" value="1"/>
</dbReference>
<dbReference type="InterPro" id="IPR011006">
    <property type="entry name" value="CheY-like_superfamily"/>
</dbReference>
<dbReference type="Gene3D" id="3.40.50.2300">
    <property type="match status" value="2"/>
</dbReference>
<evidence type="ECO:0000256" key="2">
    <source>
        <dbReference type="ARBA" id="ARBA00012528"/>
    </source>
</evidence>
<dbReference type="SMART" id="SM00267">
    <property type="entry name" value="GGDEF"/>
    <property type="match status" value="1"/>
</dbReference>
<dbReference type="InterPro" id="IPR008207">
    <property type="entry name" value="Sig_transdc_His_kin_Hpt_dom"/>
</dbReference>
<evidence type="ECO:0000256" key="6">
    <source>
        <dbReference type="PROSITE-ProRule" id="PRU00169"/>
    </source>
</evidence>
<evidence type="ECO:0000256" key="1">
    <source>
        <dbReference type="ARBA" id="ARBA00001946"/>
    </source>
</evidence>
<dbReference type="SUPFAM" id="SSF55073">
    <property type="entry name" value="Nucleotide cyclase"/>
    <property type="match status" value="1"/>
</dbReference>
<evidence type="ECO:0000313" key="11">
    <source>
        <dbReference type="Proteomes" id="UP000199058"/>
    </source>
</evidence>
<dbReference type="Gene3D" id="1.20.120.160">
    <property type="entry name" value="HPT domain"/>
    <property type="match status" value="1"/>
</dbReference>
<dbReference type="PROSITE" id="PS50887">
    <property type="entry name" value="GGDEF"/>
    <property type="match status" value="1"/>
</dbReference>
<dbReference type="PANTHER" id="PTHR45138:SF9">
    <property type="entry name" value="DIGUANYLATE CYCLASE DGCM-RELATED"/>
    <property type="match status" value="1"/>
</dbReference>
<dbReference type="GO" id="GO:0000160">
    <property type="term" value="P:phosphorelay signal transduction system"/>
    <property type="evidence" value="ECO:0007669"/>
    <property type="project" value="UniProtKB-KW"/>
</dbReference>
<dbReference type="GO" id="GO:0005886">
    <property type="term" value="C:plasma membrane"/>
    <property type="evidence" value="ECO:0007669"/>
    <property type="project" value="TreeGrafter"/>
</dbReference>
<feature type="domain" description="Response regulatory" evidence="7">
    <location>
        <begin position="257"/>
        <end position="373"/>
    </location>
</feature>
<evidence type="ECO:0000313" key="10">
    <source>
        <dbReference type="EMBL" id="SFC44004.1"/>
    </source>
</evidence>
<feature type="domain" description="Response regulatory" evidence="7">
    <location>
        <begin position="130"/>
        <end position="248"/>
    </location>
</feature>
<dbReference type="STRING" id="1122252.SAMN05660443_2637"/>
<dbReference type="SMART" id="SM00448">
    <property type="entry name" value="REC"/>
    <property type="match status" value="2"/>
</dbReference>
<evidence type="ECO:0000259" key="8">
    <source>
        <dbReference type="PROSITE" id="PS50887"/>
    </source>
</evidence>
<dbReference type="Pfam" id="PF00072">
    <property type="entry name" value="Response_reg"/>
    <property type="match status" value="1"/>
</dbReference>
<dbReference type="InterPro" id="IPR000160">
    <property type="entry name" value="GGDEF_dom"/>
</dbReference>
<evidence type="ECO:0000259" key="7">
    <source>
        <dbReference type="PROSITE" id="PS50110"/>
    </source>
</evidence>
<comment type="catalytic activity">
    <reaction evidence="4">
        <text>2 GTP = 3',3'-c-di-GMP + 2 diphosphate</text>
        <dbReference type="Rhea" id="RHEA:24898"/>
        <dbReference type="ChEBI" id="CHEBI:33019"/>
        <dbReference type="ChEBI" id="CHEBI:37565"/>
        <dbReference type="ChEBI" id="CHEBI:58805"/>
        <dbReference type="EC" id="2.7.7.65"/>
    </reaction>
</comment>
<evidence type="ECO:0000256" key="4">
    <source>
        <dbReference type="ARBA" id="ARBA00034247"/>
    </source>
</evidence>
<dbReference type="OrthoDB" id="9812260at2"/>
<dbReference type="EMBL" id="FOLH01000006">
    <property type="protein sequence ID" value="SFC44004.1"/>
    <property type="molecule type" value="Genomic_DNA"/>
</dbReference>
<dbReference type="GO" id="GO:0004672">
    <property type="term" value="F:protein kinase activity"/>
    <property type="evidence" value="ECO:0007669"/>
    <property type="project" value="UniProtKB-ARBA"/>
</dbReference>
<dbReference type="EC" id="2.7.7.65" evidence="2"/>
<feature type="domain" description="GGDEF" evidence="8">
    <location>
        <begin position="413"/>
        <end position="546"/>
    </location>
</feature>
<dbReference type="FunFam" id="3.30.70.270:FF:000001">
    <property type="entry name" value="Diguanylate cyclase domain protein"/>
    <property type="match status" value="1"/>
</dbReference>
<comment type="cofactor">
    <cofactor evidence="1">
        <name>Mg(2+)</name>
        <dbReference type="ChEBI" id="CHEBI:18420"/>
    </cofactor>
</comment>
<dbReference type="CDD" id="cd01949">
    <property type="entry name" value="GGDEF"/>
    <property type="match status" value="1"/>
</dbReference>
<dbReference type="RefSeq" id="WP_091964614.1">
    <property type="nucleotide sequence ID" value="NZ_FOLH01000006.1"/>
</dbReference>
<feature type="domain" description="HPt" evidence="9">
    <location>
        <begin position="5"/>
        <end position="116"/>
    </location>
</feature>
<dbReference type="AlphaFoldDB" id="A0A1I1J656"/>
<keyword evidence="11" id="KW-1185">Reference proteome</keyword>
<sequence>MSEQVLAELARLKQLYLEQLPATLEQIQQLGQQMAQAPATNLAAALHQRLHALAGSAGVHGLKALGEVARNLELQLAQWQKTTQEQAPSLLDQSWVEGLQLLTCLQSRQETVLEDGLLLRPVRQEQDDVCVWLVESDLKVADELEGQLIRFNFRLRRFVSLQAAFEASEESLPLALLVDFCCCSEGCAVDEQDWCIINQLVAKGCPLVVISEKEDFQSRIQASRARAVGYFLKPLDYPLLITRLSHLLDRQHAAPARVLIIDDDQLLAQHYRLVLMAAGMDVELLNAAQELMSALEVFRPELVLIDLHMPDYSGPELAGVIRQHEQWASLPLVYLSAETNFEQRVSALDRGGDDYLIKPISNRELVAAVRTRIDRARQLESLISKDSLTGLLKHASIKEIIEVEVARAHRDQQPACVVMLDIDHFKAVNDRYGHATGDVVILSVATLLRQRLRKSDFLGRYGGEEFAVILPNCDQQQAFRLMDEIRKHFSTLQFTHENSSFQCTISIGIAVTTDHPHAKGADLLVLADEALYQAKAMGRNLVRIHA</sequence>
<dbReference type="NCBIfam" id="TIGR00254">
    <property type="entry name" value="GGDEF"/>
    <property type="match status" value="1"/>
</dbReference>
<dbReference type="InterPro" id="IPR036641">
    <property type="entry name" value="HPT_dom_sf"/>
</dbReference>
<accession>A0A1I1J656</accession>
<dbReference type="PROSITE" id="PS50110">
    <property type="entry name" value="RESPONSE_REGULATORY"/>
    <property type="match status" value="2"/>
</dbReference>
<evidence type="ECO:0000256" key="5">
    <source>
        <dbReference type="PROSITE-ProRule" id="PRU00110"/>
    </source>
</evidence>
<protein>
    <recommendedName>
        <fullName evidence="2">diguanylate cyclase</fullName>
        <ecNumber evidence="2">2.7.7.65</ecNumber>
    </recommendedName>
</protein>